<protein>
    <submittedName>
        <fullName evidence="2">Uncharacterized protein</fullName>
    </submittedName>
</protein>
<reference evidence="2" key="1">
    <citation type="journal article" date="2020" name="Nature">
        <title>Giant virus diversity and host interactions through global metagenomics.</title>
        <authorList>
            <person name="Schulz F."/>
            <person name="Roux S."/>
            <person name="Paez-Espino D."/>
            <person name="Jungbluth S."/>
            <person name="Walsh D.A."/>
            <person name="Denef V.J."/>
            <person name="McMahon K.D."/>
            <person name="Konstantinidis K.T."/>
            <person name="Eloe-Fadrosh E.A."/>
            <person name="Kyrpides N.C."/>
            <person name="Woyke T."/>
        </authorList>
    </citation>
    <scope>NUCLEOTIDE SEQUENCE</scope>
    <source>
        <strain evidence="2">GVMAG-M-3300025699-48</strain>
    </source>
</reference>
<sequence>MGFIQNFINGIKNMIRNFKRIICFLGTIPRRISNINAGFDNIFKGVNLEFQAIGKSFHQGSSSLGTLGLYIGELINTYMLCGFKFAGNFFDCIFYYIIDIILYVLYLPCTIILWAFDTFLDLDFYYIPQNTYKGLQQINDLLYPYLGFHIIHWPKKIREDCYLCKRLKTEAVDDKANNVGVTFKETIPQNFGKSAKLFRRGQKQFEEIFKTYARKPSEVH</sequence>
<keyword evidence="1" id="KW-0812">Transmembrane</keyword>
<feature type="transmembrane region" description="Helical" evidence="1">
    <location>
        <begin position="67"/>
        <end position="87"/>
    </location>
</feature>
<evidence type="ECO:0000256" key="1">
    <source>
        <dbReference type="SAM" id="Phobius"/>
    </source>
</evidence>
<accession>A0A6C0J207</accession>
<keyword evidence="1" id="KW-0472">Membrane</keyword>
<proteinExistence type="predicted"/>
<dbReference type="EMBL" id="MN740307">
    <property type="protein sequence ID" value="QHT99342.1"/>
    <property type="molecule type" value="Genomic_DNA"/>
</dbReference>
<evidence type="ECO:0000313" key="2">
    <source>
        <dbReference type="EMBL" id="QHT99342.1"/>
    </source>
</evidence>
<name>A0A6C0J207_9ZZZZ</name>
<dbReference type="AlphaFoldDB" id="A0A6C0J207"/>
<feature type="transmembrane region" description="Helical" evidence="1">
    <location>
        <begin position="93"/>
        <end position="116"/>
    </location>
</feature>
<organism evidence="2">
    <name type="scientific">viral metagenome</name>
    <dbReference type="NCBI Taxonomy" id="1070528"/>
    <lineage>
        <taxon>unclassified sequences</taxon>
        <taxon>metagenomes</taxon>
        <taxon>organismal metagenomes</taxon>
    </lineage>
</organism>
<keyword evidence="1" id="KW-1133">Transmembrane helix</keyword>